<keyword evidence="1" id="KW-0812">Transmembrane</keyword>
<evidence type="ECO:0008006" key="4">
    <source>
        <dbReference type="Google" id="ProtNLM"/>
    </source>
</evidence>
<organism evidence="2 3">
    <name type="scientific">endosymbiont of Bathymodiolus septemdierum str. Myojin knoll</name>
    <dbReference type="NCBI Taxonomy" id="1303921"/>
    <lineage>
        <taxon>Bacteria</taxon>
        <taxon>Pseudomonadati</taxon>
        <taxon>Pseudomonadota</taxon>
        <taxon>Gammaproteobacteria</taxon>
        <taxon>sulfur-oxidizing symbionts</taxon>
    </lineage>
</organism>
<dbReference type="KEGG" id="ebh:BSEPE_0519"/>
<keyword evidence="1" id="KW-1133">Transmembrane helix</keyword>
<feature type="transmembrane region" description="Helical" evidence="1">
    <location>
        <begin position="152"/>
        <end position="173"/>
    </location>
</feature>
<dbReference type="Proteomes" id="UP000067399">
    <property type="component" value="Chromosome"/>
</dbReference>
<feature type="transmembrane region" description="Helical" evidence="1">
    <location>
        <begin position="266"/>
        <end position="286"/>
    </location>
</feature>
<dbReference type="AlphaFoldDB" id="A0A0P0UR10"/>
<dbReference type="OrthoDB" id="9770600at2"/>
<accession>A0A0P0UR10</accession>
<sequence length="331" mass="37064">MYTEEDLNDAIKQDIFNQSAVDNFRQFTAASKNTNRVDEENFKLISSFNDIFVVIACLLLLFSVGWWLNSMQDNSGYIAFPILAWGLSEIFIRNKKMSLPAIVLLIAFIGGIFSLCINLLSFPTVDKIAFAIAASSSTLGAYLHWLRFKVPITIAVGAVSLIGFLIALILSIFPATENYLTPIILTFGVMTFMWAMFWDYADIDRVTHKSDVAFWLHLVSAPLIIHPVFKMIGLLDGDSGIGVLISVVVLYIFMSLLSIAIDRRAFMVSSLIYVLYAISNILKIYGDIGYNFALTGVLIGTMLLLLSIYWHQSRKIILGLLPNSIRPYLAR</sequence>
<evidence type="ECO:0000313" key="2">
    <source>
        <dbReference type="EMBL" id="BAS67528.1"/>
    </source>
</evidence>
<name>A0A0P0UR10_9GAMM</name>
<proteinExistence type="predicted"/>
<dbReference type="EMBL" id="AP013042">
    <property type="protein sequence ID" value="BAS67528.1"/>
    <property type="molecule type" value="Genomic_DNA"/>
</dbReference>
<keyword evidence="3" id="KW-1185">Reference proteome</keyword>
<gene>
    <name evidence="2" type="ORF">BSEPE_0519</name>
</gene>
<feature type="transmembrane region" description="Helical" evidence="1">
    <location>
        <begin position="128"/>
        <end position="145"/>
    </location>
</feature>
<feature type="transmembrane region" description="Helical" evidence="1">
    <location>
        <begin position="51"/>
        <end position="68"/>
    </location>
</feature>
<feature type="transmembrane region" description="Helical" evidence="1">
    <location>
        <begin position="212"/>
        <end position="229"/>
    </location>
</feature>
<evidence type="ECO:0000313" key="3">
    <source>
        <dbReference type="Proteomes" id="UP000067399"/>
    </source>
</evidence>
<reference evidence="2 3" key="2">
    <citation type="journal article" date="2016" name="ISME J.">
        <title>Heterogeneous composition of key metabolic gene clusters in a vent mussel symbiont population.</title>
        <authorList>
            <person name="Ikuta T."/>
            <person name="Takaki Y."/>
            <person name="Nagai Y."/>
            <person name="Shimamura S."/>
            <person name="Tsuda M."/>
            <person name="Kawagucci S."/>
            <person name="Aoki Y."/>
            <person name="Inoue K."/>
            <person name="Teruya M."/>
            <person name="Satou K."/>
            <person name="Teruya K."/>
            <person name="Shimoji M."/>
            <person name="Tamotsu H."/>
            <person name="Hirano T."/>
            <person name="Maruyama T."/>
            <person name="Yoshida T."/>
        </authorList>
    </citation>
    <scope>NUCLEOTIDE SEQUENCE [LARGE SCALE GENOMIC DNA]</scope>
    <source>
        <strain evidence="2 3">Myojin Knoll</strain>
    </source>
</reference>
<feature type="transmembrane region" description="Helical" evidence="1">
    <location>
        <begin position="74"/>
        <end position="92"/>
    </location>
</feature>
<keyword evidence="1" id="KW-0472">Membrane</keyword>
<protein>
    <recommendedName>
        <fullName evidence="4">DUF4401 domain-containing protein</fullName>
    </recommendedName>
</protein>
<feature type="transmembrane region" description="Helical" evidence="1">
    <location>
        <begin position="99"/>
        <end position="122"/>
    </location>
</feature>
<feature type="transmembrane region" description="Helical" evidence="1">
    <location>
        <begin position="241"/>
        <end position="259"/>
    </location>
</feature>
<dbReference type="STRING" id="1303921.BSEPE_0519"/>
<feature type="transmembrane region" description="Helical" evidence="1">
    <location>
        <begin position="292"/>
        <end position="310"/>
    </location>
</feature>
<evidence type="ECO:0000256" key="1">
    <source>
        <dbReference type="SAM" id="Phobius"/>
    </source>
</evidence>
<reference evidence="2 3" key="1">
    <citation type="journal article" date="2000" name="Mar. Ecol. Prog. Ser.">
        <title>Phylogenetic characterization of endosymbionts in three hydrothermal vent mussels: influence on host distributions.</title>
        <authorList>
            <person name="Fujiwara Y."/>
            <person name="Takai K."/>
            <person name="Uematsu K."/>
            <person name="Tsuchida S."/>
            <person name="Hunt J.C."/>
            <person name="Hashimoto J."/>
        </authorList>
    </citation>
    <scope>NUCLEOTIDE SEQUENCE [LARGE SCALE GENOMIC DNA]</scope>
    <source>
        <strain evidence="2 3">Myojin Knoll</strain>
    </source>
</reference>
<feature type="transmembrane region" description="Helical" evidence="1">
    <location>
        <begin position="179"/>
        <end position="200"/>
    </location>
</feature>
<dbReference type="RefSeq" id="WP_066043735.1">
    <property type="nucleotide sequence ID" value="NZ_AP013042.1"/>
</dbReference>